<proteinExistence type="inferred from homology"/>
<dbReference type="GO" id="GO:0005886">
    <property type="term" value="C:plasma membrane"/>
    <property type="evidence" value="ECO:0007669"/>
    <property type="project" value="UniProtKB-SubCell"/>
</dbReference>
<dbReference type="Pfam" id="PF01618">
    <property type="entry name" value="MotA_ExbB"/>
    <property type="match status" value="1"/>
</dbReference>
<dbReference type="PANTHER" id="PTHR30625:SF17">
    <property type="entry name" value="TOLQ-RELATED"/>
    <property type="match status" value="1"/>
</dbReference>
<dbReference type="Proteomes" id="UP000316714">
    <property type="component" value="Unassembled WGS sequence"/>
</dbReference>
<keyword evidence="3 7" id="KW-0812">Transmembrane</keyword>
<keyword evidence="6" id="KW-0813">Transport</keyword>
<protein>
    <submittedName>
        <fullName evidence="9">Colicin uptake protein TolQ</fullName>
    </submittedName>
</protein>
<evidence type="ECO:0000313" key="9">
    <source>
        <dbReference type="EMBL" id="TWT35645.1"/>
    </source>
</evidence>
<dbReference type="GO" id="GO:0017038">
    <property type="term" value="P:protein import"/>
    <property type="evidence" value="ECO:0007669"/>
    <property type="project" value="TreeGrafter"/>
</dbReference>
<evidence type="ECO:0000259" key="8">
    <source>
        <dbReference type="Pfam" id="PF01618"/>
    </source>
</evidence>
<keyword evidence="5 7" id="KW-0472">Membrane</keyword>
<keyword evidence="2" id="KW-1003">Cell membrane</keyword>
<dbReference type="InterPro" id="IPR002898">
    <property type="entry name" value="MotA_ExbB_proton_chnl"/>
</dbReference>
<evidence type="ECO:0000256" key="1">
    <source>
        <dbReference type="ARBA" id="ARBA00004651"/>
    </source>
</evidence>
<gene>
    <name evidence="9" type="ORF">KOR34_05390</name>
</gene>
<dbReference type="InterPro" id="IPR050790">
    <property type="entry name" value="ExbB/TolQ_transport"/>
</dbReference>
<comment type="subcellular location">
    <subcellularLocation>
        <location evidence="1">Cell membrane</location>
        <topology evidence="1">Multi-pass membrane protein</topology>
    </subcellularLocation>
    <subcellularLocation>
        <location evidence="6">Membrane</location>
        <topology evidence="6">Multi-pass membrane protein</topology>
    </subcellularLocation>
</comment>
<keyword evidence="6" id="KW-0653">Protein transport</keyword>
<dbReference type="PANTHER" id="PTHR30625">
    <property type="entry name" value="PROTEIN TOLQ"/>
    <property type="match status" value="1"/>
</dbReference>
<sequence>MAILFTLIGYVVYTAMALLALWGAFCLILTWRRVSQTRFRNESEQNEFFEELEPPLNGGKFDVAAELCDDDRRAMPQLALYAIENRKVGMNRLQRRLVERFQQDVLADIEHRLSWVSTVSKSAPMIGLFGTVIGMMGAFSNLSSGAQVDTGKMAEDIMFALITTAMGLAIAVPLVLGSASINIQIRKMEDLVSVGLARLIDDMRSVVGRG</sequence>
<reference evidence="9 10" key="1">
    <citation type="submission" date="2019-02" db="EMBL/GenBank/DDBJ databases">
        <title>Deep-cultivation of Planctomycetes and their phenomic and genomic characterization uncovers novel biology.</title>
        <authorList>
            <person name="Wiegand S."/>
            <person name="Jogler M."/>
            <person name="Boedeker C."/>
            <person name="Pinto D."/>
            <person name="Vollmers J."/>
            <person name="Rivas-Marin E."/>
            <person name="Kohn T."/>
            <person name="Peeters S.H."/>
            <person name="Heuer A."/>
            <person name="Rast P."/>
            <person name="Oberbeckmann S."/>
            <person name="Bunk B."/>
            <person name="Jeske O."/>
            <person name="Meyerdierks A."/>
            <person name="Storesund J.E."/>
            <person name="Kallscheuer N."/>
            <person name="Luecker S."/>
            <person name="Lage O.M."/>
            <person name="Pohl T."/>
            <person name="Merkel B.J."/>
            <person name="Hornburger P."/>
            <person name="Mueller R.-W."/>
            <person name="Bruemmer F."/>
            <person name="Labrenz M."/>
            <person name="Spormann A.M."/>
            <person name="Op Den Camp H."/>
            <person name="Overmann J."/>
            <person name="Amann R."/>
            <person name="Jetten M.S.M."/>
            <person name="Mascher T."/>
            <person name="Medema M.H."/>
            <person name="Devos D.P."/>
            <person name="Kaster A.-K."/>
            <person name="Ovreas L."/>
            <person name="Rohde M."/>
            <person name="Galperin M.Y."/>
            <person name="Jogler C."/>
        </authorList>
    </citation>
    <scope>NUCLEOTIDE SEQUENCE [LARGE SCALE GENOMIC DNA]</scope>
    <source>
        <strain evidence="9 10">KOR34</strain>
    </source>
</reference>
<evidence type="ECO:0000256" key="3">
    <source>
        <dbReference type="ARBA" id="ARBA00022692"/>
    </source>
</evidence>
<feature type="transmembrane region" description="Helical" evidence="7">
    <location>
        <begin position="6"/>
        <end position="31"/>
    </location>
</feature>
<accession>A0A5C5VDC7</accession>
<evidence type="ECO:0000256" key="4">
    <source>
        <dbReference type="ARBA" id="ARBA00022989"/>
    </source>
</evidence>
<feature type="domain" description="MotA/TolQ/ExbB proton channel" evidence="8">
    <location>
        <begin position="95"/>
        <end position="189"/>
    </location>
</feature>
<dbReference type="AlphaFoldDB" id="A0A5C5VDC7"/>
<keyword evidence="10" id="KW-1185">Reference proteome</keyword>
<organism evidence="9 10">
    <name type="scientific">Posidoniimonas corsicana</name>
    <dbReference type="NCBI Taxonomy" id="1938618"/>
    <lineage>
        <taxon>Bacteria</taxon>
        <taxon>Pseudomonadati</taxon>
        <taxon>Planctomycetota</taxon>
        <taxon>Planctomycetia</taxon>
        <taxon>Pirellulales</taxon>
        <taxon>Lacipirellulaceae</taxon>
        <taxon>Posidoniimonas</taxon>
    </lineage>
</organism>
<comment type="similarity">
    <text evidence="6">Belongs to the exbB/tolQ family.</text>
</comment>
<evidence type="ECO:0000256" key="2">
    <source>
        <dbReference type="ARBA" id="ARBA00022475"/>
    </source>
</evidence>
<comment type="caution">
    <text evidence="9">The sequence shown here is derived from an EMBL/GenBank/DDBJ whole genome shotgun (WGS) entry which is preliminary data.</text>
</comment>
<evidence type="ECO:0000313" key="10">
    <source>
        <dbReference type="Proteomes" id="UP000316714"/>
    </source>
</evidence>
<name>A0A5C5VDC7_9BACT</name>
<dbReference type="OrthoDB" id="9809716at2"/>
<keyword evidence="4 7" id="KW-1133">Transmembrane helix</keyword>
<evidence type="ECO:0000256" key="5">
    <source>
        <dbReference type="ARBA" id="ARBA00023136"/>
    </source>
</evidence>
<evidence type="ECO:0000256" key="7">
    <source>
        <dbReference type="SAM" id="Phobius"/>
    </source>
</evidence>
<feature type="transmembrane region" description="Helical" evidence="7">
    <location>
        <begin position="157"/>
        <end position="179"/>
    </location>
</feature>
<dbReference type="EMBL" id="SIHJ01000001">
    <property type="protein sequence ID" value="TWT35645.1"/>
    <property type="molecule type" value="Genomic_DNA"/>
</dbReference>
<dbReference type="RefSeq" id="WP_146561973.1">
    <property type="nucleotide sequence ID" value="NZ_SIHJ01000001.1"/>
</dbReference>
<feature type="transmembrane region" description="Helical" evidence="7">
    <location>
        <begin position="122"/>
        <end position="142"/>
    </location>
</feature>
<evidence type="ECO:0000256" key="6">
    <source>
        <dbReference type="RuleBase" id="RU004057"/>
    </source>
</evidence>